<keyword evidence="5" id="KW-0143">Chaperone</keyword>
<keyword evidence="6" id="KW-1133">Transmembrane helix</keyword>
<dbReference type="Proteomes" id="UP000584374">
    <property type="component" value="Unassembled WGS sequence"/>
</dbReference>
<evidence type="ECO:0000256" key="1">
    <source>
        <dbReference type="ARBA" id="ARBA00007381"/>
    </source>
</evidence>
<dbReference type="AlphaFoldDB" id="A0A840Q8J0"/>
<keyword evidence="6" id="KW-0472">Membrane</keyword>
<comment type="similarity">
    <text evidence="1">Belongs to the heat shock protein 70 family.</text>
</comment>
<dbReference type="Gene3D" id="3.90.640.10">
    <property type="entry name" value="Actin, Chain A, domain 4"/>
    <property type="match status" value="1"/>
</dbReference>
<evidence type="ECO:0000256" key="2">
    <source>
        <dbReference type="ARBA" id="ARBA00022741"/>
    </source>
</evidence>
<keyword evidence="3" id="KW-0067">ATP-binding</keyword>
<comment type="caution">
    <text evidence="7">The sequence shown here is derived from an EMBL/GenBank/DDBJ whole genome shotgun (WGS) entry which is preliminary data.</text>
</comment>
<evidence type="ECO:0000256" key="3">
    <source>
        <dbReference type="ARBA" id="ARBA00022840"/>
    </source>
</evidence>
<dbReference type="GO" id="GO:0005524">
    <property type="term" value="F:ATP binding"/>
    <property type="evidence" value="ECO:0007669"/>
    <property type="project" value="UniProtKB-KW"/>
</dbReference>
<proteinExistence type="inferred from homology"/>
<dbReference type="SUPFAM" id="SSF53067">
    <property type="entry name" value="Actin-like ATPase domain"/>
    <property type="match status" value="2"/>
</dbReference>
<dbReference type="Pfam" id="PF00012">
    <property type="entry name" value="HSP70"/>
    <property type="match status" value="1"/>
</dbReference>
<dbReference type="PRINTS" id="PR00301">
    <property type="entry name" value="HEATSHOCK70"/>
</dbReference>
<dbReference type="Gene3D" id="3.30.420.40">
    <property type="match status" value="2"/>
</dbReference>
<accession>A0A840Q8J0</accession>
<evidence type="ECO:0000256" key="5">
    <source>
        <dbReference type="ARBA" id="ARBA00023186"/>
    </source>
</evidence>
<keyword evidence="8" id="KW-1185">Reference proteome</keyword>
<keyword evidence="2" id="KW-0547">Nucleotide-binding</keyword>
<name>A0A840Q8J0_9PSEU</name>
<dbReference type="PANTHER" id="PTHR45639">
    <property type="entry name" value="HSC70CB, ISOFORM G-RELATED"/>
    <property type="match status" value="1"/>
</dbReference>
<reference evidence="7 8" key="1">
    <citation type="submission" date="2020-08" db="EMBL/GenBank/DDBJ databases">
        <title>Sequencing the genomes of 1000 actinobacteria strains.</title>
        <authorList>
            <person name="Klenk H.-P."/>
        </authorList>
    </citation>
    <scope>NUCLEOTIDE SEQUENCE [LARGE SCALE GENOMIC DNA]</scope>
    <source>
        <strain evidence="7 8">DSM 45584</strain>
    </source>
</reference>
<dbReference type="InterPro" id="IPR013126">
    <property type="entry name" value="Hsp_70_fam"/>
</dbReference>
<dbReference type="RefSeq" id="WP_184727420.1">
    <property type="nucleotide sequence ID" value="NZ_JACHIW010000001.1"/>
</dbReference>
<gene>
    <name evidence="7" type="ORF">BJ970_003781</name>
</gene>
<sequence length="607" mass="64844">MRVLSVDLGTSNTVAVLSAHGRPPRVVEVDGSATMPSAVFAAEDGAIIVGRDAERRARLDPSRFEPNPKRRVDESTLLLGDNVITVTDALAAVLHRVAEETSRQLGGVQPDEVRLTHPAQWGTVRRNVLLSAARLAGFNCNLVLVPEPVAAAAHFASFPDRTLNTGQALAVYDLGAGTFDCAIVGATQNGFAVLAEDGLADLGGLDVDQALLEHVGRQVSNKDPQRWQRLLRPETTGDRRAQRALREDVRAAKEALSRHPQTEVPMPEPFQDVLITRAELEALVRPSMLRSVELLVAVLRSNGMVPEHLAGIYLVGGSSRLPLVASLIGEQLRIVPTTLDQPETAVALGAHHVSRDGAAMWTQDLRTNPPSGPVAIPYAGQQPQTGYREPDTVRTYPVVAPPRPHFQQSAAEPDSRRNLLIGLGAVAAVAVIVAIVAIVVRATGGTNAPSAAECQQPGTIDAKGFTPCLRNLAGDVPEHSNCAPGWQRIMPGLRELGGSVVSCSIGNPNEGTQIVYTQLDTQEAAQRRADLLLEFNGVTSDQVEAEWSGNGLSGTYRAVTSDTFGTVVFTVDDRPLVGMVLKPNDKKQLDPNTMADEFEQTIQPGTA</sequence>
<dbReference type="GO" id="GO:0030968">
    <property type="term" value="P:endoplasmic reticulum unfolded protein response"/>
    <property type="evidence" value="ECO:0007669"/>
    <property type="project" value="TreeGrafter"/>
</dbReference>
<organism evidence="7 8">
    <name type="scientific">Saccharopolyspora phatthalungensis</name>
    <dbReference type="NCBI Taxonomy" id="664693"/>
    <lineage>
        <taxon>Bacteria</taxon>
        <taxon>Bacillati</taxon>
        <taxon>Actinomycetota</taxon>
        <taxon>Actinomycetes</taxon>
        <taxon>Pseudonocardiales</taxon>
        <taxon>Pseudonocardiaceae</taxon>
        <taxon>Saccharopolyspora</taxon>
    </lineage>
</organism>
<dbReference type="GO" id="GO:0140662">
    <property type="term" value="F:ATP-dependent protein folding chaperone"/>
    <property type="evidence" value="ECO:0007669"/>
    <property type="project" value="InterPro"/>
</dbReference>
<dbReference type="PROSITE" id="PS01036">
    <property type="entry name" value="HSP70_3"/>
    <property type="match status" value="1"/>
</dbReference>
<feature type="transmembrane region" description="Helical" evidence="6">
    <location>
        <begin position="419"/>
        <end position="440"/>
    </location>
</feature>
<evidence type="ECO:0000313" key="8">
    <source>
        <dbReference type="Proteomes" id="UP000584374"/>
    </source>
</evidence>
<protein>
    <submittedName>
        <fullName evidence="7">Actin-like ATPase involved in cell morphogenesis</fullName>
    </submittedName>
</protein>
<dbReference type="InterPro" id="IPR043129">
    <property type="entry name" value="ATPase_NBD"/>
</dbReference>
<dbReference type="PANTHER" id="PTHR45639:SF34">
    <property type="entry name" value="CHAPERONE PROTEIN DNAK"/>
    <property type="match status" value="1"/>
</dbReference>
<evidence type="ECO:0000256" key="6">
    <source>
        <dbReference type="SAM" id="Phobius"/>
    </source>
</evidence>
<dbReference type="EMBL" id="JACHIW010000001">
    <property type="protein sequence ID" value="MBB5156247.1"/>
    <property type="molecule type" value="Genomic_DNA"/>
</dbReference>
<dbReference type="InterPro" id="IPR018181">
    <property type="entry name" value="Heat_shock_70_CS"/>
</dbReference>
<keyword evidence="6" id="KW-0812">Transmembrane</keyword>
<keyword evidence="4" id="KW-0346">Stress response</keyword>
<evidence type="ECO:0000313" key="7">
    <source>
        <dbReference type="EMBL" id="MBB5156247.1"/>
    </source>
</evidence>
<evidence type="ECO:0000256" key="4">
    <source>
        <dbReference type="ARBA" id="ARBA00023016"/>
    </source>
</evidence>